<protein>
    <submittedName>
        <fullName evidence="1">Uncharacterized protein</fullName>
    </submittedName>
</protein>
<keyword evidence="2" id="KW-1185">Reference proteome</keyword>
<dbReference type="Proteomes" id="UP000234653">
    <property type="component" value="Chromosome"/>
</dbReference>
<dbReference type="AlphaFoldDB" id="A0A2K9HJ29"/>
<dbReference type="STRING" id="1423720.FC67_GL000158"/>
<evidence type="ECO:0000313" key="2">
    <source>
        <dbReference type="Proteomes" id="UP000234653"/>
    </source>
</evidence>
<dbReference type="KEGG" id="lali:LA20249_00395"/>
<dbReference type="OrthoDB" id="2322731at2"/>
<organism evidence="1 2">
    <name type="scientific">Companilactobacillus alimentarius DSM 20249</name>
    <dbReference type="NCBI Taxonomy" id="1423720"/>
    <lineage>
        <taxon>Bacteria</taxon>
        <taxon>Bacillati</taxon>
        <taxon>Bacillota</taxon>
        <taxon>Bacilli</taxon>
        <taxon>Lactobacillales</taxon>
        <taxon>Lactobacillaceae</taxon>
        <taxon>Companilactobacillus</taxon>
    </lineage>
</organism>
<gene>
    <name evidence="1" type="ORF">LA20249_00395</name>
</gene>
<dbReference type="RefSeq" id="WP_057740405.1">
    <property type="nucleotide sequence ID" value="NZ_AZDQ01000046.1"/>
</dbReference>
<name>A0A2K9HJ29_9LACO</name>
<proteinExistence type="predicted"/>
<accession>A0A2K9HJ29</accession>
<evidence type="ECO:0000313" key="1">
    <source>
        <dbReference type="EMBL" id="AUI70755.1"/>
    </source>
</evidence>
<reference evidence="1 2" key="1">
    <citation type="submission" date="2016-12" db="EMBL/GenBank/DDBJ databases">
        <title>The whole genome sequencing and assembly of Lactobacillus alimentarius DSM 20249T strain.</title>
        <authorList>
            <person name="Lee Y.-J."/>
            <person name="Yi H."/>
            <person name="Bahn Y.-S."/>
            <person name="Kim J.F."/>
            <person name="Lee D.-W."/>
        </authorList>
    </citation>
    <scope>NUCLEOTIDE SEQUENCE [LARGE SCALE GENOMIC DNA]</scope>
    <source>
        <strain evidence="1 2">DSM 20249</strain>
    </source>
</reference>
<dbReference type="EMBL" id="CP018867">
    <property type="protein sequence ID" value="AUI70755.1"/>
    <property type="molecule type" value="Genomic_DNA"/>
</dbReference>
<sequence length="157" mass="18020">MNRKQIALMTGLTIISGINFSNNYSSKKPNVQIIKANQKNKKSKYKTKYPDIMNKLDITSMQQYESNMLFMNISLKDFYIKDFSLDSTGKTHLLLAPLSTSNQYFLAVTKTTKSFKRNQRITIQGFLNGKTTIKSKDNFNSKYLNQTAVSILVDHIK</sequence>